<organism evidence="2 3">
    <name type="scientific">Lacinutrix venerupis</name>
    <dbReference type="NCBI Taxonomy" id="1486034"/>
    <lineage>
        <taxon>Bacteria</taxon>
        <taxon>Pseudomonadati</taxon>
        <taxon>Bacteroidota</taxon>
        <taxon>Flavobacteriia</taxon>
        <taxon>Flavobacteriales</taxon>
        <taxon>Flavobacteriaceae</taxon>
        <taxon>Lacinutrix</taxon>
    </lineage>
</organism>
<dbReference type="CDD" id="cd00761">
    <property type="entry name" value="Glyco_tranf_GTA_type"/>
    <property type="match status" value="1"/>
</dbReference>
<dbReference type="SUPFAM" id="SSF53448">
    <property type="entry name" value="Nucleotide-diphospho-sugar transferases"/>
    <property type="match status" value="1"/>
</dbReference>
<dbReference type="Proteomes" id="UP000187506">
    <property type="component" value="Chromosome"/>
</dbReference>
<feature type="domain" description="Glycosyltransferase 2-like" evidence="1">
    <location>
        <begin position="55"/>
        <end position="166"/>
    </location>
</feature>
<protein>
    <recommendedName>
        <fullName evidence="1">Glycosyltransferase 2-like domain-containing protein</fullName>
    </recommendedName>
</protein>
<dbReference type="KEGG" id="lvn:BWR22_11630"/>
<name>A0AAC9LML9_9FLAO</name>
<proteinExistence type="predicted"/>
<gene>
    <name evidence="2" type="ORF">BWR22_11630</name>
</gene>
<dbReference type="InterPro" id="IPR001173">
    <property type="entry name" value="Glyco_trans_2-like"/>
</dbReference>
<sequence length="279" mass="32183">MSNATKTNLNLEILLSTMNRNSLDFLAHLFPNKNYQDYNLLIINQTTKDCLLTSNFKNIRVINSFKKGLSNSRNLALKNAIGDICLIADDDVIYNVNFDKIILNSFIVNNNSDVITFKMKDLIGKDFKKYTISKWHNESSIKQVNSVVIAFKLNNIKYKNITFNPFFGLGSMFKTGEEYVFLRDCLKAGLKLWFESAYILSHKINSSGRDSGSDRLVFARSALFYKYHGFKAYLKVVHYLLLIKRERLINNKMFFKKLKVGLQGISAYKKLLKSGQETR</sequence>
<evidence type="ECO:0000313" key="2">
    <source>
        <dbReference type="EMBL" id="APY00929.1"/>
    </source>
</evidence>
<dbReference type="RefSeq" id="WP_076733833.1">
    <property type="nucleotide sequence ID" value="NZ_CP019352.1"/>
</dbReference>
<evidence type="ECO:0000259" key="1">
    <source>
        <dbReference type="Pfam" id="PF00535"/>
    </source>
</evidence>
<dbReference type="EMBL" id="CP019352">
    <property type="protein sequence ID" value="APY00929.1"/>
    <property type="molecule type" value="Genomic_DNA"/>
</dbReference>
<accession>A0AAC9LML9</accession>
<dbReference type="Gene3D" id="3.90.550.10">
    <property type="entry name" value="Spore Coat Polysaccharide Biosynthesis Protein SpsA, Chain A"/>
    <property type="match status" value="1"/>
</dbReference>
<dbReference type="Pfam" id="PF00535">
    <property type="entry name" value="Glycos_transf_2"/>
    <property type="match status" value="1"/>
</dbReference>
<dbReference type="InterPro" id="IPR029044">
    <property type="entry name" value="Nucleotide-diphossugar_trans"/>
</dbReference>
<evidence type="ECO:0000313" key="3">
    <source>
        <dbReference type="Proteomes" id="UP000187506"/>
    </source>
</evidence>
<keyword evidence="3" id="KW-1185">Reference proteome</keyword>
<reference evidence="2 3" key="1">
    <citation type="submission" date="2017-01" db="EMBL/GenBank/DDBJ databases">
        <title>Complete genome of Lacinutrix venerupis DOK2-8 isolated from seawater in Dokdo.</title>
        <authorList>
            <person name="Chi W.-J."/>
            <person name="Kim J.H."/>
        </authorList>
    </citation>
    <scope>NUCLEOTIDE SEQUENCE [LARGE SCALE GENOMIC DNA]</scope>
    <source>
        <strain evidence="2 3">DOK2-8</strain>
    </source>
</reference>
<dbReference type="AlphaFoldDB" id="A0AAC9LML9"/>